<evidence type="ECO:0008006" key="2">
    <source>
        <dbReference type="Google" id="ProtNLM"/>
    </source>
</evidence>
<proteinExistence type="predicted"/>
<evidence type="ECO:0000313" key="1">
    <source>
        <dbReference type="EMBL" id="HGW29795.1"/>
    </source>
</evidence>
<dbReference type="EMBL" id="DSRT01000141">
    <property type="protein sequence ID" value="HGW29795.1"/>
    <property type="molecule type" value="Genomic_DNA"/>
</dbReference>
<protein>
    <recommendedName>
        <fullName evidence="2">DUF5678 domain-containing protein</fullName>
    </recommendedName>
</protein>
<dbReference type="AlphaFoldDB" id="A0A7C4XHN4"/>
<organism evidence="1">
    <name type="scientific">candidate division WWE3 bacterium</name>
    <dbReference type="NCBI Taxonomy" id="2053526"/>
    <lineage>
        <taxon>Bacteria</taxon>
        <taxon>Katanobacteria</taxon>
    </lineage>
</organism>
<reference evidence="1" key="1">
    <citation type="journal article" date="2020" name="mSystems">
        <title>Genome- and Community-Level Interaction Insights into Carbon Utilization and Element Cycling Functions of Hydrothermarchaeota in Hydrothermal Sediment.</title>
        <authorList>
            <person name="Zhou Z."/>
            <person name="Liu Y."/>
            <person name="Xu W."/>
            <person name="Pan J."/>
            <person name="Luo Z.H."/>
            <person name="Li M."/>
        </authorList>
    </citation>
    <scope>NUCLEOTIDE SEQUENCE [LARGE SCALE GENOMIC DNA]</scope>
    <source>
        <strain evidence="1">SpSt-417</strain>
    </source>
</reference>
<name>A0A7C4XHN4_UNCKA</name>
<accession>A0A7C4XHN4</accession>
<sequence length="64" mass="7139">MPNLDNLTPIYLKNKGKWVAIDPKRKSVVVSTSSAKAAYKKSKDLGVEHPILFKVPKKVRAYIG</sequence>
<gene>
    <name evidence="1" type="ORF">ENR63_02645</name>
</gene>
<comment type="caution">
    <text evidence="1">The sequence shown here is derived from an EMBL/GenBank/DDBJ whole genome shotgun (WGS) entry which is preliminary data.</text>
</comment>